<dbReference type="PANTHER" id="PTHR20883">
    <property type="entry name" value="PHYTANOYL-COA DIOXYGENASE DOMAIN CONTAINING 1"/>
    <property type="match status" value="1"/>
</dbReference>
<accession>A0A101V431</accession>
<evidence type="ECO:0008006" key="3">
    <source>
        <dbReference type="Google" id="ProtNLM"/>
    </source>
</evidence>
<dbReference type="PANTHER" id="PTHR20883:SF48">
    <property type="entry name" value="ECTOINE DIOXYGENASE"/>
    <property type="match status" value="1"/>
</dbReference>
<dbReference type="Proteomes" id="UP000053260">
    <property type="component" value="Unassembled WGS sequence"/>
</dbReference>
<dbReference type="GO" id="GO:0016706">
    <property type="term" value="F:2-oxoglutarate-dependent dioxygenase activity"/>
    <property type="evidence" value="ECO:0007669"/>
    <property type="project" value="UniProtKB-ARBA"/>
</dbReference>
<dbReference type="OrthoDB" id="9796766at2"/>
<dbReference type="AlphaFoldDB" id="A0A101V431"/>
<dbReference type="Gene3D" id="2.60.120.620">
    <property type="entry name" value="q2cbj1_9rhob like domain"/>
    <property type="match status" value="1"/>
</dbReference>
<organism evidence="1 2">
    <name type="scientific">Streptomyces dysideae</name>
    <dbReference type="NCBI Taxonomy" id="909626"/>
    <lineage>
        <taxon>Bacteria</taxon>
        <taxon>Bacillati</taxon>
        <taxon>Actinomycetota</taxon>
        <taxon>Actinomycetes</taxon>
        <taxon>Kitasatosporales</taxon>
        <taxon>Streptomycetaceae</taxon>
        <taxon>Streptomyces</taxon>
    </lineage>
</organism>
<proteinExistence type="predicted"/>
<dbReference type="GO" id="GO:0005506">
    <property type="term" value="F:iron ion binding"/>
    <property type="evidence" value="ECO:0007669"/>
    <property type="project" value="UniProtKB-ARBA"/>
</dbReference>
<dbReference type="SUPFAM" id="SSF51197">
    <property type="entry name" value="Clavaminate synthase-like"/>
    <property type="match status" value="1"/>
</dbReference>
<comment type="caution">
    <text evidence="1">The sequence shown here is derived from an EMBL/GenBank/DDBJ whole genome shotgun (WGS) entry which is preliminary data.</text>
</comment>
<reference evidence="1 2" key="1">
    <citation type="submission" date="2015-10" db="EMBL/GenBank/DDBJ databases">
        <title>Draft genome sequence of Streptomyces sp. RV15, isolated from a marine sponge.</title>
        <authorList>
            <person name="Ruckert C."/>
            <person name="Abdelmohsen U.R."/>
            <person name="Winkler A."/>
            <person name="Hentschel U."/>
            <person name="Kalinowski J."/>
            <person name="Kampfer P."/>
            <person name="Glaeser S."/>
        </authorList>
    </citation>
    <scope>NUCLEOTIDE SEQUENCE [LARGE SCALE GENOMIC DNA]</scope>
    <source>
        <strain evidence="1 2">RV15</strain>
    </source>
</reference>
<dbReference type="InterPro" id="IPR008775">
    <property type="entry name" value="Phytyl_CoA_dOase-like"/>
</dbReference>
<dbReference type="STRING" id="909626.AQJ91_06055"/>
<dbReference type="EMBL" id="LMXB01000019">
    <property type="protein sequence ID" value="KUO22137.1"/>
    <property type="molecule type" value="Genomic_DNA"/>
</dbReference>
<dbReference type="Pfam" id="PF05721">
    <property type="entry name" value="PhyH"/>
    <property type="match status" value="1"/>
</dbReference>
<name>A0A101V431_9ACTN</name>
<keyword evidence="2" id="KW-1185">Reference proteome</keyword>
<evidence type="ECO:0000313" key="2">
    <source>
        <dbReference type="Proteomes" id="UP000053260"/>
    </source>
</evidence>
<gene>
    <name evidence="1" type="ORF">AQJ91_06055</name>
</gene>
<evidence type="ECO:0000313" key="1">
    <source>
        <dbReference type="EMBL" id="KUO22137.1"/>
    </source>
</evidence>
<sequence>MTLSESTTSLVADVQKQGFAIWPGFLQGERCDEIRRLAKHLAGGEHANRYPKSTRVWDLYRHGEEFVDLLADPELTAVLNELLGKNHLLSDYSLNVVQPGQPVDGWHIDYPYNEMPAPVTGAVLGLQCVLALDSFRSSNGATQLVPESHTRTDRPDPEAVIEHVVFDGEPGALLIMAAATWHRSGFNASTAPRSAVLMSFVERWVRPMSDPPEPGPWGRTDALRMLLGMQRPPETINGVAI</sequence>
<protein>
    <recommendedName>
        <fullName evidence="3">Phytanoyl-CoA dioxygenase</fullName>
    </recommendedName>
</protein>
<dbReference type="RefSeq" id="WP_067017107.1">
    <property type="nucleotide sequence ID" value="NZ_KQ949076.1"/>
</dbReference>